<dbReference type="InterPro" id="IPR036390">
    <property type="entry name" value="WH_DNA-bd_sf"/>
</dbReference>
<proteinExistence type="inferred from homology"/>
<protein>
    <submittedName>
        <fullName evidence="6">LysR family transcriptional regulator</fullName>
    </submittedName>
</protein>
<comment type="similarity">
    <text evidence="1">Belongs to the LysR transcriptional regulatory family.</text>
</comment>
<keyword evidence="9" id="KW-1185">Reference proteome</keyword>
<dbReference type="Proteomes" id="UP000276029">
    <property type="component" value="Unassembled WGS sequence"/>
</dbReference>
<evidence type="ECO:0000313" key="6">
    <source>
        <dbReference type="EMBL" id="BBE34343.1"/>
    </source>
</evidence>
<reference evidence="6 8" key="1">
    <citation type="submission" date="2018-06" db="EMBL/GenBank/DDBJ databases">
        <title>Complete Genome Sequence of the Microcystin-Degrading Bacterium Sphingosinicella microcystinivorans Strain B-9.</title>
        <authorList>
            <person name="Jin H."/>
            <person name="Nishizawa T."/>
            <person name="Guo Y."/>
            <person name="Nishizawa A."/>
            <person name="Park H."/>
            <person name="Kato H."/>
            <person name="Tsuji K."/>
            <person name="Harada K."/>
        </authorList>
    </citation>
    <scope>NUCLEOTIDE SEQUENCE [LARGE SCALE GENOMIC DNA]</scope>
    <source>
        <strain evidence="6 8">B9</strain>
    </source>
</reference>
<dbReference type="SUPFAM" id="SSF46785">
    <property type="entry name" value="Winged helix' DNA-binding domain"/>
    <property type="match status" value="1"/>
</dbReference>
<dbReference type="InterPro" id="IPR036388">
    <property type="entry name" value="WH-like_DNA-bd_sf"/>
</dbReference>
<feature type="domain" description="HTH lysR-type" evidence="5">
    <location>
        <begin position="1"/>
        <end position="58"/>
    </location>
</feature>
<evidence type="ECO:0000256" key="4">
    <source>
        <dbReference type="ARBA" id="ARBA00023163"/>
    </source>
</evidence>
<reference evidence="7 9" key="2">
    <citation type="submission" date="2018-10" db="EMBL/GenBank/DDBJ databases">
        <title>Genomic Encyclopedia of Type Strains, Phase IV (KMG-IV): sequencing the most valuable type-strain genomes for metagenomic binning, comparative biology and taxonomic classification.</title>
        <authorList>
            <person name="Goeker M."/>
        </authorList>
    </citation>
    <scope>NUCLEOTIDE SEQUENCE [LARGE SCALE GENOMIC DNA]</scope>
    <source>
        <strain evidence="7 9">DSM 19791</strain>
    </source>
</reference>
<gene>
    <name evidence="7" type="ORF">DFR51_0933</name>
    <name evidence="6" type="ORF">SmB9_20010</name>
</gene>
<dbReference type="KEGG" id="smic:SmB9_20010"/>
<evidence type="ECO:0000256" key="3">
    <source>
        <dbReference type="ARBA" id="ARBA00023125"/>
    </source>
</evidence>
<keyword evidence="4" id="KW-0804">Transcription</keyword>
<dbReference type="PROSITE" id="PS50931">
    <property type="entry name" value="HTH_LYSR"/>
    <property type="match status" value="1"/>
</dbReference>
<evidence type="ECO:0000256" key="2">
    <source>
        <dbReference type="ARBA" id="ARBA00023015"/>
    </source>
</evidence>
<dbReference type="CDD" id="cd08414">
    <property type="entry name" value="PBP2_LTTR_aromatics_like"/>
    <property type="match status" value="1"/>
</dbReference>
<dbReference type="PRINTS" id="PR00039">
    <property type="entry name" value="HTHLYSR"/>
</dbReference>
<dbReference type="GO" id="GO:0003677">
    <property type="term" value="F:DNA binding"/>
    <property type="evidence" value="ECO:0007669"/>
    <property type="project" value="UniProtKB-KW"/>
</dbReference>
<dbReference type="Pfam" id="PF03466">
    <property type="entry name" value="LysR_substrate"/>
    <property type="match status" value="1"/>
</dbReference>
<keyword evidence="3" id="KW-0238">DNA-binding</keyword>
<evidence type="ECO:0000313" key="8">
    <source>
        <dbReference type="Proteomes" id="UP000275727"/>
    </source>
</evidence>
<dbReference type="InterPro" id="IPR000847">
    <property type="entry name" value="LysR_HTH_N"/>
</dbReference>
<dbReference type="GO" id="GO:0003700">
    <property type="term" value="F:DNA-binding transcription factor activity"/>
    <property type="evidence" value="ECO:0007669"/>
    <property type="project" value="InterPro"/>
</dbReference>
<organism evidence="6 8">
    <name type="scientific">Sphingosinicella microcystinivorans</name>
    <dbReference type="NCBI Taxonomy" id="335406"/>
    <lineage>
        <taxon>Bacteria</taxon>
        <taxon>Pseudomonadati</taxon>
        <taxon>Pseudomonadota</taxon>
        <taxon>Alphaproteobacteria</taxon>
        <taxon>Sphingomonadales</taxon>
        <taxon>Sphingosinicellaceae</taxon>
        <taxon>Sphingosinicella</taxon>
    </lineage>
</organism>
<dbReference type="Gene3D" id="1.10.10.10">
    <property type="entry name" value="Winged helix-like DNA-binding domain superfamily/Winged helix DNA-binding domain"/>
    <property type="match status" value="1"/>
</dbReference>
<accession>A0AAD1D5Q5</accession>
<dbReference type="InterPro" id="IPR005119">
    <property type="entry name" value="LysR_subst-bd"/>
</dbReference>
<dbReference type="AlphaFoldDB" id="A0AAD1D5Q5"/>
<dbReference type="Proteomes" id="UP000275727">
    <property type="component" value="Chromosome"/>
</dbReference>
<dbReference type="FunFam" id="1.10.10.10:FF:000001">
    <property type="entry name" value="LysR family transcriptional regulator"/>
    <property type="match status" value="1"/>
</dbReference>
<dbReference type="SUPFAM" id="SSF53850">
    <property type="entry name" value="Periplasmic binding protein-like II"/>
    <property type="match status" value="1"/>
</dbReference>
<sequence length="301" mass="34285">MELRHLRSFVTVAEERNFSRAAARLNMSQPPLSRQIQELEVLLGVTLFYRSTRSVELTDAGRALLPKARTILFESHLALDEAKRWAAGHNEKIVLGFMSSIMLSKFHVFLDPLHQTKPAASFKFVQMRSDEQFSALLDERIDAGFVDFGLKMLGERLHANKVIAQHFLREELCAVVPLDHPLAHRKEIDLDELRDEPFAILERHLFPAHHDTVIAECRKAGFAPRILHYGDQIPTVLTYVTAHMGVCIAPRLAETSWGSMLSFVSIRGRPFIDIHLITRETDTRDAVSVLRASVRRYGELE</sequence>
<dbReference type="EMBL" id="AP018711">
    <property type="protein sequence ID" value="BBE34343.1"/>
    <property type="molecule type" value="Genomic_DNA"/>
</dbReference>
<dbReference type="PANTHER" id="PTHR30346:SF0">
    <property type="entry name" value="HCA OPERON TRANSCRIPTIONAL ACTIVATOR HCAR"/>
    <property type="match status" value="1"/>
</dbReference>
<dbReference type="GO" id="GO:0032993">
    <property type="term" value="C:protein-DNA complex"/>
    <property type="evidence" value="ECO:0007669"/>
    <property type="project" value="TreeGrafter"/>
</dbReference>
<dbReference type="Gene3D" id="3.40.190.10">
    <property type="entry name" value="Periplasmic binding protein-like II"/>
    <property type="match status" value="2"/>
</dbReference>
<dbReference type="Pfam" id="PF00126">
    <property type="entry name" value="HTH_1"/>
    <property type="match status" value="1"/>
</dbReference>
<name>A0AAD1D5Q5_SPHMI</name>
<evidence type="ECO:0000313" key="7">
    <source>
        <dbReference type="EMBL" id="RKS91370.1"/>
    </source>
</evidence>
<evidence type="ECO:0000256" key="1">
    <source>
        <dbReference type="ARBA" id="ARBA00009437"/>
    </source>
</evidence>
<evidence type="ECO:0000313" key="9">
    <source>
        <dbReference type="Proteomes" id="UP000276029"/>
    </source>
</evidence>
<keyword evidence="2" id="KW-0805">Transcription regulation</keyword>
<evidence type="ECO:0000259" key="5">
    <source>
        <dbReference type="PROSITE" id="PS50931"/>
    </source>
</evidence>
<dbReference type="RefSeq" id="WP_121047829.1">
    <property type="nucleotide sequence ID" value="NZ_AP018711.1"/>
</dbReference>
<dbReference type="EMBL" id="RBWX01000007">
    <property type="protein sequence ID" value="RKS91370.1"/>
    <property type="molecule type" value="Genomic_DNA"/>
</dbReference>
<dbReference type="PANTHER" id="PTHR30346">
    <property type="entry name" value="TRANSCRIPTIONAL DUAL REGULATOR HCAR-RELATED"/>
    <property type="match status" value="1"/>
</dbReference>